<feature type="domain" description="DUF1468" evidence="2">
    <location>
        <begin position="8"/>
        <end position="140"/>
    </location>
</feature>
<gene>
    <name evidence="3" type="ORF">DFP85_12032</name>
</gene>
<comment type="caution">
    <text evidence="3">The sequence shown here is derived from an EMBL/GenBank/DDBJ whole genome shotgun (WGS) entry which is preliminary data.</text>
</comment>
<evidence type="ECO:0000313" key="3">
    <source>
        <dbReference type="EMBL" id="TDR50981.1"/>
    </source>
</evidence>
<dbReference type="RefSeq" id="WP_133637312.1">
    <property type="nucleotide sequence ID" value="NZ_SNZJ01000020.1"/>
</dbReference>
<sequence length="150" mass="15993">MTYNDRTFGILMIVLAVAYGWGATQLPAPFGGSEAVGPETFPLLLSVVLGLSSLYMIVRPDPDNAWPWSRTGIELVVAVVVLILYAMLLQPLGFILSTTLAVGTLCWRMGSAPVRAYLTGAASGVVVFLVFNFALDLALPLGVLSFLEVS</sequence>
<evidence type="ECO:0000259" key="2">
    <source>
        <dbReference type="Pfam" id="PF07331"/>
    </source>
</evidence>
<protein>
    <submittedName>
        <fullName evidence="3">Putative tricarboxylic transport membrane protein</fullName>
    </submittedName>
</protein>
<organism evidence="3 4">
    <name type="scientific">Halomonas ventosae</name>
    <dbReference type="NCBI Taxonomy" id="229007"/>
    <lineage>
        <taxon>Bacteria</taxon>
        <taxon>Pseudomonadati</taxon>
        <taxon>Pseudomonadota</taxon>
        <taxon>Gammaproteobacteria</taxon>
        <taxon>Oceanospirillales</taxon>
        <taxon>Halomonadaceae</taxon>
        <taxon>Halomonas</taxon>
    </lineage>
</organism>
<feature type="transmembrane region" description="Helical" evidence="1">
    <location>
        <begin position="70"/>
        <end position="88"/>
    </location>
</feature>
<evidence type="ECO:0000256" key="1">
    <source>
        <dbReference type="SAM" id="Phobius"/>
    </source>
</evidence>
<evidence type="ECO:0000313" key="4">
    <source>
        <dbReference type="Proteomes" id="UP000295212"/>
    </source>
</evidence>
<feature type="transmembrane region" description="Helical" evidence="1">
    <location>
        <begin position="7"/>
        <end position="28"/>
    </location>
</feature>
<keyword evidence="1" id="KW-0472">Membrane</keyword>
<keyword evidence="1" id="KW-0812">Transmembrane</keyword>
<feature type="transmembrane region" description="Helical" evidence="1">
    <location>
        <begin position="122"/>
        <end position="147"/>
    </location>
</feature>
<accession>A0A4R6ZFJ6</accession>
<dbReference type="OrthoDB" id="5519430at2"/>
<keyword evidence="1" id="KW-1133">Transmembrane helix</keyword>
<dbReference type="AlphaFoldDB" id="A0A4R6ZFJ6"/>
<feature type="transmembrane region" description="Helical" evidence="1">
    <location>
        <begin position="40"/>
        <end position="58"/>
    </location>
</feature>
<dbReference type="Pfam" id="PF07331">
    <property type="entry name" value="TctB"/>
    <property type="match status" value="1"/>
</dbReference>
<reference evidence="3 4" key="1">
    <citation type="submission" date="2019-03" db="EMBL/GenBank/DDBJ databases">
        <title>Genomic Encyclopedia of Type Strains, Phase III (KMG-III): the genomes of soil and plant-associated and newly described type strains.</title>
        <authorList>
            <person name="Whitman W."/>
        </authorList>
    </citation>
    <scope>NUCLEOTIDE SEQUENCE [LARGE SCALE GENOMIC DNA]</scope>
    <source>
        <strain evidence="3 4">CECT 5797</strain>
    </source>
</reference>
<dbReference type="InterPro" id="IPR009936">
    <property type="entry name" value="DUF1468"/>
</dbReference>
<name>A0A4R6ZFJ6_9GAMM</name>
<proteinExistence type="predicted"/>
<dbReference type="Proteomes" id="UP000295212">
    <property type="component" value="Unassembled WGS sequence"/>
</dbReference>
<dbReference type="EMBL" id="SNZJ01000020">
    <property type="protein sequence ID" value="TDR50981.1"/>
    <property type="molecule type" value="Genomic_DNA"/>
</dbReference>